<dbReference type="Proteomes" id="UP000297299">
    <property type="component" value="Unassembled WGS sequence"/>
</dbReference>
<dbReference type="PANTHER" id="PTHR35910">
    <property type="entry name" value="2EXR DOMAIN-CONTAINING PROTEIN"/>
    <property type="match status" value="1"/>
</dbReference>
<gene>
    <name evidence="2" type="ORF">BOTCAL_0093g00190</name>
</gene>
<dbReference type="AlphaFoldDB" id="A0A4Y8D6R3"/>
<dbReference type="EMBL" id="PHWZ01000093">
    <property type="protein sequence ID" value="TEY71425.1"/>
    <property type="molecule type" value="Genomic_DNA"/>
</dbReference>
<dbReference type="OrthoDB" id="3482238at2759"/>
<proteinExistence type="predicted"/>
<sequence length="482" mass="56109">MIPLFNDSHLGSSKQNQSSRFHCFSRFPKEIRLKIWTLSLHQNRFIPISVSKIADQNNANHHDQSHFYSSHNDLGKIISGGHYELSINKPILDTTSQLFHATIESRSAALDFYRIRLPLARGYIRINPEYDVLFLQDWHKAPQMLADVLHDIRAYDPKDEGLMHLALAEGEGNSLFDIPHPSNVLSGHTEMVDFGSDTSLSSFHDRAKEEIQPDNEVPFYNETLELLRDTSQERRDRGMGHETSHVPHHPITISSLVDILSTKLRSLWCVEKLLCDSRVYNNIGLRMKRPHLSETCPIMPRMKQIGRSSVNFEWLDSDPRPIQPDLKQLAFWRDPRRFYHSWRVLERILGVRHTNTFDFYVCVTTSLPPLEEWGEDVEQHVSTKLGMRQMVDRHRETELAQWEELLKFYKRNFGIDLPKHGYLRDEESYKELEKYPSTAVGMWIFPGKAFGQVNGENICDVYGRKKEHFEMSEIPGLAVFDI</sequence>
<dbReference type="Pfam" id="PF20150">
    <property type="entry name" value="2EXR"/>
    <property type="match status" value="1"/>
</dbReference>
<dbReference type="InterPro" id="IPR045518">
    <property type="entry name" value="2EXR"/>
</dbReference>
<organism evidence="2 3">
    <name type="scientific">Botryotinia calthae</name>
    <dbReference type="NCBI Taxonomy" id="38488"/>
    <lineage>
        <taxon>Eukaryota</taxon>
        <taxon>Fungi</taxon>
        <taxon>Dikarya</taxon>
        <taxon>Ascomycota</taxon>
        <taxon>Pezizomycotina</taxon>
        <taxon>Leotiomycetes</taxon>
        <taxon>Helotiales</taxon>
        <taxon>Sclerotiniaceae</taxon>
        <taxon>Botryotinia</taxon>
    </lineage>
</organism>
<keyword evidence="3" id="KW-1185">Reference proteome</keyword>
<name>A0A4Y8D6R3_9HELO</name>
<comment type="caution">
    <text evidence="2">The sequence shown here is derived from an EMBL/GenBank/DDBJ whole genome shotgun (WGS) entry which is preliminary data.</text>
</comment>
<accession>A0A4Y8D6R3</accession>
<dbReference type="STRING" id="38488.A0A4Y8D6R3"/>
<feature type="domain" description="2EXR" evidence="1">
    <location>
        <begin position="21"/>
        <end position="133"/>
    </location>
</feature>
<protein>
    <recommendedName>
        <fullName evidence="1">2EXR domain-containing protein</fullName>
    </recommendedName>
</protein>
<evidence type="ECO:0000313" key="2">
    <source>
        <dbReference type="EMBL" id="TEY71425.1"/>
    </source>
</evidence>
<evidence type="ECO:0000259" key="1">
    <source>
        <dbReference type="Pfam" id="PF20150"/>
    </source>
</evidence>
<dbReference type="PANTHER" id="PTHR35910:SF1">
    <property type="entry name" value="2EXR DOMAIN-CONTAINING PROTEIN"/>
    <property type="match status" value="1"/>
</dbReference>
<reference evidence="2 3" key="1">
    <citation type="submission" date="2017-11" db="EMBL/GenBank/DDBJ databases">
        <title>Comparative genomics of Botrytis spp.</title>
        <authorList>
            <person name="Valero-Jimenez C.A."/>
            <person name="Tapia P."/>
            <person name="Veloso J."/>
            <person name="Silva-Moreno E."/>
            <person name="Staats M."/>
            <person name="Valdes J.H."/>
            <person name="Van Kan J.A.L."/>
        </authorList>
    </citation>
    <scope>NUCLEOTIDE SEQUENCE [LARGE SCALE GENOMIC DNA]</scope>
    <source>
        <strain evidence="2 3">MUCL2830</strain>
    </source>
</reference>
<evidence type="ECO:0000313" key="3">
    <source>
        <dbReference type="Proteomes" id="UP000297299"/>
    </source>
</evidence>